<dbReference type="GO" id="GO:0005737">
    <property type="term" value="C:cytoplasm"/>
    <property type="evidence" value="ECO:0007669"/>
    <property type="project" value="InterPro"/>
</dbReference>
<evidence type="ECO:0000259" key="1">
    <source>
        <dbReference type="Pfam" id="PF08845"/>
    </source>
</evidence>
<dbReference type="EMBL" id="MVAG01000084">
    <property type="protein sequence ID" value="OVE59920.1"/>
    <property type="molecule type" value="Genomic_DNA"/>
</dbReference>
<dbReference type="Pfam" id="PF08845">
    <property type="entry name" value="SymE_toxin"/>
    <property type="match status" value="1"/>
</dbReference>
<comment type="caution">
    <text evidence="2">The sequence shown here is derived from an EMBL/GenBank/DDBJ whole genome shotgun (WGS) entry which is preliminary data.</text>
</comment>
<protein>
    <recommendedName>
        <fullName evidence="1">Toxin SymE-like domain-containing protein</fullName>
    </recommendedName>
</protein>
<dbReference type="GO" id="GO:0016070">
    <property type="term" value="P:RNA metabolic process"/>
    <property type="evidence" value="ECO:0007669"/>
    <property type="project" value="InterPro"/>
</dbReference>
<gene>
    <name evidence="2" type="ORF">B0E34_04810</name>
</gene>
<dbReference type="RefSeq" id="WP_087707349.1">
    <property type="nucleotide sequence ID" value="NZ_MVAG01000084.1"/>
</dbReference>
<feature type="domain" description="Toxin SymE-like" evidence="1">
    <location>
        <begin position="5"/>
        <end position="57"/>
    </location>
</feature>
<dbReference type="GO" id="GO:0016788">
    <property type="term" value="F:hydrolase activity, acting on ester bonds"/>
    <property type="evidence" value="ECO:0007669"/>
    <property type="project" value="InterPro"/>
</dbReference>
<dbReference type="GO" id="GO:0003723">
    <property type="term" value="F:RNA binding"/>
    <property type="evidence" value="ECO:0007669"/>
    <property type="project" value="InterPro"/>
</dbReference>
<accession>A0A202C833</accession>
<evidence type="ECO:0000313" key="3">
    <source>
        <dbReference type="Proteomes" id="UP000196355"/>
    </source>
</evidence>
<dbReference type="Proteomes" id="UP000196355">
    <property type="component" value="Unassembled WGS sequence"/>
</dbReference>
<proteinExistence type="predicted"/>
<name>A0A202C833_9FLAO</name>
<dbReference type="AlphaFoldDB" id="A0A202C833"/>
<sequence>MMNSRKLKIHSRFQKSSNRVIIVPEIRLRGKWLDELGFGKGKMVNIQQKKNKLIITVDDL</sequence>
<keyword evidence="3" id="KW-1185">Reference proteome</keyword>
<dbReference type="InterPro" id="IPR014944">
    <property type="entry name" value="Toxin_SymE-like"/>
</dbReference>
<evidence type="ECO:0000313" key="2">
    <source>
        <dbReference type="EMBL" id="OVE59920.1"/>
    </source>
</evidence>
<organism evidence="2 3">
    <name type="scientific">Chryseobacterium mucoviscidosis</name>
    <dbReference type="NCBI Taxonomy" id="1945581"/>
    <lineage>
        <taxon>Bacteria</taxon>
        <taxon>Pseudomonadati</taxon>
        <taxon>Bacteroidota</taxon>
        <taxon>Flavobacteriia</taxon>
        <taxon>Flavobacteriales</taxon>
        <taxon>Weeksellaceae</taxon>
        <taxon>Chryseobacterium group</taxon>
        <taxon>Chryseobacterium</taxon>
    </lineage>
</organism>
<reference evidence="3" key="1">
    <citation type="submission" date="2017-02" db="EMBL/GenBank/DDBJ databases">
        <authorList>
            <person name="Tetz G."/>
            <person name="Tetz V."/>
        </authorList>
    </citation>
    <scope>NUCLEOTIDE SEQUENCE [LARGE SCALE GENOMIC DNA]</scope>
    <source>
        <strain evidence="3">VT16-26</strain>
    </source>
</reference>